<dbReference type="SUPFAM" id="SSF46565">
    <property type="entry name" value="Chaperone J-domain"/>
    <property type="match status" value="1"/>
</dbReference>
<evidence type="ECO:0000313" key="2">
    <source>
        <dbReference type="Proteomes" id="UP001152795"/>
    </source>
</evidence>
<organism evidence="1 2">
    <name type="scientific">Paramuricea clavata</name>
    <name type="common">Red gorgonian</name>
    <name type="synonym">Violescent sea-whip</name>
    <dbReference type="NCBI Taxonomy" id="317549"/>
    <lineage>
        <taxon>Eukaryota</taxon>
        <taxon>Metazoa</taxon>
        <taxon>Cnidaria</taxon>
        <taxon>Anthozoa</taxon>
        <taxon>Octocorallia</taxon>
        <taxon>Malacalcyonacea</taxon>
        <taxon>Plexauridae</taxon>
        <taxon>Paramuricea</taxon>
    </lineage>
</organism>
<dbReference type="Proteomes" id="UP001152795">
    <property type="component" value="Unassembled WGS sequence"/>
</dbReference>
<dbReference type="CDD" id="cd06257">
    <property type="entry name" value="DnaJ"/>
    <property type="match status" value="1"/>
</dbReference>
<gene>
    <name evidence="1" type="ORF">PACLA_8A062754</name>
</gene>
<dbReference type="Pfam" id="PF00226">
    <property type="entry name" value="DnaJ"/>
    <property type="match status" value="1"/>
</dbReference>
<reference evidence="1" key="1">
    <citation type="submission" date="2020-04" db="EMBL/GenBank/DDBJ databases">
        <authorList>
            <person name="Alioto T."/>
            <person name="Alioto T."/>
            <person name="Gomez Garrido J."/>
        </authorList>
    </citation>
    <scope>NUCLEOTIDE SEQUENCE</scope>
    <source>
        <strain evidence="1">A484AB</strain>
    </source>
</reference>
<sequence length="231" mass="25906">MVFAYPFRLYVLFNALMITDFTEKISVVDAKQERHVITLVESKFSLFNMFHKFLELITPQEQISVQLAEQIANIGLGIYNNIQRWWNGEISGEQCIKNLLDLLPRAAGVAGGYFGAVIGGAIGGPVGAGIGAPVGALISYTGMKYLANWIKQKMFGIPKEDALENSYQHLGVKKSASNADINRAFRKLALKKHPDRGGSQEDFLILQFHMVIIKQAREDCFLFRYFGFNFC</sequence>
<dbReference type="SMART" id="SM00271">
    <property type="entry name" value="DnaJ"/>
    <property type="match status" value="1"/>
</dbReference>
<accession>A0A6S7IDG7</accession>
<keyword evidence="2" id="KW-1185">Reference proteome</keyword>
<dbReference type="AlphaFoldDB" id="A0A6S7IDG7"/>
<name>A0A6S7IDG7_PARCT</name>
<evidence type="ECO:0000313" key="1">
    <source>
        <dbReference type="EMBL" id="CAB4015073.1"/>
    </source>
</evidence>
<dbReference type="OrthoDB" id="376357at2759"/>
<dbReference type="EMBL" id="CACRXK020008566">
    <property type="protein sequence ID" value="CAB4015073.1"/>
    <property type="molecule type" value="Genomic_DNA"/>
</dbReference>
<dbReference type="InterPro" id="IPR001623">
    <property type="entry name" value="DnaJ_domain"/>
</dbReference>
<dbReference type="Gene3D" id="1.10.287.110">
    <property type="entry name" value="DnaJ domain"/>
    <property type="match status" value="1"/>
</dbReference>
<proteinExistence type="predicted"/>
<dbReference type="PRINTS" id="PR00625">
    <property type="entry name" value="JDOMAIN"/>
</dbReference>
<dbReference type="InterPro" id="IPR036869">
    <property type="entry name" value="J_dom_sf"/>
</dbReference>
<dbReference type="PROSITE" id="PS50076">
    <property type="entry name" value="DNAJ_2"/>
    <property type="match status" value="1"/>
</dbReference>
<comment type="caution">
    <text evidence="1">The sequence shown here is derived from an EMBL/GenBank/DDBJ whole genome shotgun (WGS) entry which is preliminary data.</text>
</comment>
<protein>
    <submittedName>
        <fullName evidence="1">Uncharacterized protein</fullName>
    </submittedName>
</protein>